<proteinExistence type="predicted"/>
<comment type="caution">
    <text evidence="7">The sequence shown here is derived from an EMBL/GenBank/DDBJ whole genome shotgun (WGS) entry which is preliminary data.</text>
</comment>
<keyword evidence="8" id="KW-1185">Reference proteome</keyword>
<feature type="transmembrane region" description="Helical" evidence="6">
    <location>
        <begin position="94"/>
        <end position="117"/>
    </location>
</feature>
<feature type="transmembrane region" description="Helical" evidence="6">
    <location>
        <begin position="313"/>
        <end position="334"/>
    </location>
</feature>
<comment type="subcellular location">
    <subcellularLocation>
        <location evidence="1">Cell membrane</location>
        <topology evidence="1">Multi-pass membrane protein</topology>
    </subcellularLocation>
</comment>
<evidence type="ECO:0000256" key="6">
    <source>
        <dbReference type="SAM" id="Phobius"/>
    </source>
</evidence>
<evidence type="ECO:0000313" key="7">
    <source>
        <dbReference type="EMBL" id="MBL6446866.1"/>
    </source>
</evidence>
<feature type="transmembrane region" description="Helical" evidence="6">
    <location>
        <begin position="346"/>
        <end position="368"/>
    </location>
</feature>
<dbReference type="Pfam" id="PF13440">
    <property type="entry name" value="Polysacc_synt_3"/>
    <property type="match status" value="1"/>
</dbReference>
<accession>A0A937KBG2</accession>
<evidence type="ECO:0000256" key="5">
    <source>
        <dbReference type="ARBA" id="ARBA00023136"/>
    </source>
</evidence>
<feature type="transmembrane region" description="Helical" evidence="6">
    <location>
        <begin position="56"/>
        <end position="82"/>
    </location>
</feature>
<keyword evidence="3 6" id="KW-0812">Transmembrane</keyword>
<keyword evidence="4 6" id="KW-1133">Transmembrane helix</keyword>
<feature type="transmembrane region" description="Helical" evidence="6">
    <location>
        <begin position="283"/>
        <end position="307"/>
    </location>
</feature>
<evidence type="ECO:0000256" key="1">
    <source>
        <dbReference type="ARBA" id="ARBA00004651"/>
    </source>
</evidence>
<dbReference type="EMBL" id="JAEUGD010000042">
    <property type="protein sequence ID" value="MBL6446866.1"/>
    <property type="molecule type" value="Genomic_DNA"/>
</dbReference>
<dbReference type="InterPro" id="IPR050833">
    <property type="entry name" value="Poly_Biosynth_Transport"/>
</dbReference>
<keyword evidence="2" id="KW-1003">Cell membrane</keyword>
<organism evidence="7 8">
    <name type="scientific">Fulvivirga marina</name>
    <dbReference type="NCBI Taxonomy" id="2494733"/>
    <lineage>
        <taxon>Bacteria</taxon>
        <taxon>Pseudomonadati</taxon>
        <taxon>Bacteroidota</taxon>
        <taxon>Cytophagia</taxon>
        <taxon>Cytophagales</taxon>
        <taxon>Fulvivirgaceae</taxon>
        <taxon>Fulvivirga</taxon>
    </lineage>
</organism>
<evidence type="ECO:0000313" key="8">
    <source>
        <dbReference type="Proteomes" id="UP000614216"/>
    </source>
</evidence>
<keyword evidence="5 6" id="KW-0472">Membrane</keyword>
<dbReference type="AlphaFoldDB" id="A0A937KBG2"/>
<feature type="transmembrane region" description="Helical" evidence="6">
    <location>
        <begin position="153"/>
        <end position="172"/>
    </location>
</feature>
<evidence type="ECO:0000256" key="2">
    <source>
        <dbReference type="ARBA" id="ARBA00022475"/>
    </source>
</evidence>
<evidence type="ECO:0000256" key="4">
    <source>
        <dbReference type="ARBA" id="ARBA00022989"/>
    </source>
</evidence>
<gene>
    <name evidence="7" type="ORF">JMN32_11120</name>
</gene>
<reference evidence="7" key="1">
    <citation type="submission" date="2021-01" db="EMBL/GenBank/DDBJ databases">
        <title>Fulvivirga kasyanovii gen. nov., sp nov., a novel member of the phylum Bacteroidetes isolated from seawater in a mussel farm.</title>
        <authorList>
            <person name="Zhao L.-H."/>
            <person name="Wang Z.-J."/>
        </authorList>
    </citation>
    <scope>NUCLEOTIDE SEQUENCE</scope>
    <source>
        <strain evidence="7">29W222</strain>
    </source>
</reference>
<protein>
    <submittedName>
        <fullName evidence="7">Oligosaccharide flippase family protein</fullName>
    </submittedName>
</protein>
<feature type="transmembrane region" description="Helical" evidence="6">
    <location>
        <begin position="408"/>
        <end position="429"/>
    </location>
</feature>
<sequence length="430" mass="48019">MGFLIGFAFTPLIARVYQPEAYGLFALFNAFASNITIISTLNLTNAFILPKNNATFYALFKFTIFSVAITTIISFLAFLFLGQWILEAFNATELGAFALLIPVFVFLSAISQVLNAWNVRIKAFARSATSKAGSIAVAKSTTLGYGYMTDGFIGGLIIGEFINVLANSLILLSRRIRRKMILIFKQKSLPVAAAISEYREYPLYALPANWLYACADQVPIYGLTYYYGAESTGYFSFAYSLLNIPLLLIGQSTATVFLQKAAETDQAEPGKLQGITVQLFNRLIYFGLIPFAILGVFGDYIFSVFLGEEWTKAGVFASYLGPYFMFRLVVFPIMSIYRVKRKEKTFLRYAAASLMVLLLVLFLSVQIFSVDGFIVAFSTFAALNHIVLAILIFRMLNVTNIVTIMIKVVLIVLSTFALLFAFRFFILYLI</sequence>
<feature type="transmembrane region" description="Helical" evidence="6">
    <location>
        <begin position="24"/>
        <end position="44"/>
    </location>
</feature>
<evidence type="ECO:0000256" key="3">
    <source>
        <dbReference type="ARBA" id="ARBA00022692"/>
    </source>
</evidence>
<dbReference type="PANTHER" id="PTHR30250:SF28">
    <property type="entry name" value="POLYSACCHARIDE BIOSYNTHESIS PROTEIN"/>
    <property type="match status" value="1"/>
</dbReference>
<dbReference type="Proteomes" id="UP000614216">
    <property type="component" value="Unassembled WGS sequence"/>
</dbReference>
<dbReference type="PANTHER" id="PTHR30250">
    <property type="entry name" value="PST FAMILY PREDICTED COLANIC ACID TRANSPORTER"/>
    <property type="match status" value="1"/>
</dbReference>
<feature type="transmembrane region" description="Helical" evidence="6">
    <location>
        <begin position="374"/>
        <end position="396"/>
    </location>
</feature>
<name>A0A937KBG2_9BACT</name>
<dbReference type="GO" id="GO:0005886">
    <property type="term" value="C:plasma membrane"/>
    <property type="evidence" value="ECO:0007669"/>
    <property type="project" value="UniProtKB-SubCell"/>
</dbReference>